<dbReference type="KEGG" id="dmm:dnm_037960"/>
<reference evidence="1" key="1">
    <citation type="journal article" date="2021" name="Microb. Physiol.">
        <title>Proteogenomic Insights into the Physiology of Marine, Sulfate-Reducing, Filamentous Desulfonema limicola and Desulfonema magnum.</title>
        <authorList>
            <person name="Schnaars V."/>
            <person name="Wohlbrand L."/>
            <person name="Scheve S."/>
            <person name="Hinrichs C."/>
            <person name="Reinhardt R."/>
            <person name="Rabus R."/>
        </authorList>
    </citation>
    <scope>NUCLEOTIDE SEQUENCE</scope>
    <source>
        <strain evidence="1">4be13</strain>
    </source>
</reference>
<keyword evidence="2" id="KW-1185">Reference proteome</keyword>
<organism evidence="1 2">
    <name type="scientific">Desulfonema magnum</name>
    <dbReference type="NCBI Taxonomy" id="45655"/>
    <lineage>
        <taxon>Bacteria</taxon>
        <taxon>Pseudomonadati</taxon>
        <taxon>Thermodesulfobacteriota</taxon>
        <taxon>Desulfobacteria</taxon>
        <taxon>Desulfobacterales</taxon>
        <taxon>Desulfococcaceae</taxon>
        <taxon>Desulfonema</taxon>
    </lineage>
</organism>
<accession>A0A975BMJ8</accession>
<dbReference type="NCBIfam" id="TIGR04219">
    <property type="entry name" value="OMP_w_GlyGly"/>
    <property type="match status" value="1"/>
</dbReference>
<dbReference type="InterPro" id="IPR026387">
    <property type="entry name" value="OMP_w_GlyGly"/>
</dbReference>
<dbReference type="EMBL" id="CP061800">
    <property type="protein sequence ID" value="QTA87759.1"/>
    <property type="molecule type" value="Genomic_DNA"/>
</dbReference>
<sequence>MQKEMMMKKLILLSLVFLFTVPTVSYAVGMELAIGGCNQSPQGDISYKSDDLLDLKSDLKYDSEFRIMGRLKLDIPVFPNIYLMTTQTEFDGTGRKSGDFEFGDKVFKGNTDFYSQLTLHNYDIALYYGIPLVGLVSLGTFNIDVGLNLRVIDFKTEVRQDDINNAESKSGTLPVPMLYVAARFRPIEGLTAEAELRGVTYSDNHLYSLIGRVKAEVFGPLFVAGGYRYESIFFDEEDVEIETSFNGPFFEAGFQF</sequence>
<gene>
    <name evidence="1" type="ORF">dnm_037960</name>
</gene>
<evidence type="ECO:0000313" key="1">
    <source>
        <dbReference type="EMBL" id="QTA87759.1"/>
    </source>
</evidence>
<name>A0A975BMJ8_9BACT</name>
<dbReference type="Proteomes" id="UP000663722">
    <property type="component" value="Chromosome"/>
</dbReference>
<dbReference type="AlphaFoldDB" id="A0A975BMJ8"/>
<protein>
    <submittedName>
        <fullName evidence="1">Outer membrane protein domain-containing protein</fullName>
    </submittedName>
</protein>
<evidence type="ECO:0000313" key="2">
    <source>
        <dbReference type="Proteomes" id="UP000663722"/>
    </source>
</evidence>
<proteinExistence type="predicted"/>